<dbReference type="PANTHER" id="PTHR25466:SF14">
    <property type="entry name" value="BUTYROPHILIN SUBFAMILY 2 MEMBER A2-LIKE-RELATED"/>
    <property type="match status" value="1"/>
</dbReference>
<dbReference type="PANTHER" id="PTHR25466">
    <property type="entry name" value="T-LYMPHOCYTE ACTIVATION ANTIGEN"/>
    <property type="match status" value="1"/>
</dbReference>
<evidence type="ECO:0000313" key="14">
    <source>
        <dbReference type="Ensembl" id="ENSLCAP00010053469.1"/>
    </source>
</evidence>
<keyword evidence="6 11" id="KW-0472">Membrane</keyword>
<dbReference type="InterPro" id="IPR013783">
    <property type="entry name" value="Ig-like_fold"/>
</dbReference>
<keyword evidence="9" id="KW-0325">Glycoprotein</keyword>
<dbReference type="GO" id="GO:0042130">
    <property type="term" value="P:negative regulation of T cell proliferation"/>
    <property type="evidence" value="ECO:0007669"/>
    <property type="project" value="TreeGrafter"/>
</dbReference>
<dbReference type="GO" id="GO:0009897">
    <property type="term" value="C:external side of plasma membrane"/>
    <property type="evidence" value="ECO:0007669"/>
    <property type="project" value="TreeGrafter"/>
</dbReference>
<dbReference type="AlphaFoldDB" id="A0A4W6FS98"/>
<reference evidence="14" key="2">
    <citation type="submission" date="2025-08" db="UniProtKB">
        <authorList>
            <consortium name="Ensembl"/>
        </authorList>
    </citation>
    <scope>IDENTIFICATION</scope>
</reference>
<evidence type="ECO:0000256" key="8">
    <source>
        <dbReference type="ARBA" id="ARBA00023170"/>
    </source>
</evidence>
<keyword evidence="15" id="KW-1185">Reference proteome</keyword>
<feature type="domain" description="Ig-like" evidence="13">
    <location>
        <begin position="141"/>
        <end position="232"/>
    </location>
</feature>
<evidence type="ECO:0000256" key="9">
    <source>
        <dbReference type="ARBA" id="ARBA00023180"/>
    </source>
</evidence>
<dbReference type="InParanoid" id="A0A4W6FS98"/>
<keyword evidence="7" id="KW-1015">Disulfide bond</keyword>
<accession>A0A4W6FS98</accession>
<protein>
    <recommendedName>
        <fullName evidence="13">Ig-like domain-containing protein</fullName>
    </recommendedName>
</protein>
<comment type="subcellular location">
    <subcellularLocation>
        <location evidence="1">Cell membrane</location>
        <topology evidence="1">Single-pass type I membrane protein</topology>
    </subcellularLocation>
</comment>
<dbReference type="GO" id="GO:0071222">
    <property type="term" value="P:cellular response to lipopolysaccharide"/>
    <property type="evidence" value="ECO:0007669"/>
    <property type="project" value="TreeGrafter"/>
</dbReference>
<dbReference type="InterPro" id="IPR013106">
    <property type="entry name" value="Ig_V-set"/>
</dbReference>
<evidence type="ECO:0000256" key="7">
    <source>
        <dbReference type="ARBA" id="ARBA00023157"/>
    </source>
</evidence>
<dbReference type="PROSITE" id="PS50835">
    <property type="entry name" value="IG_LIKE"/>
    <property type="match status" value="3"/>
</dbReference>
<dbReference type="InterPro" id="IPR036179">
    <property type="entry name" value="Ig-like_dom_sf"/>
</dbReference>
<dbReference type="Pfam" id="PF07686">
    <property type="entry name" value="V-set"/>
    <property type="match status" value="2"/>
</dbReference>
<keyword evidence="4 12" id="KW-0732">Signal</keyword>
<dbReference type="InterPro" id="IPR007110">
    <property type="entry name" value="Ig-like_dom"/>
</dbReference>
<evidence type="ECO:0000313" key="15">
    <source>
        <dbReference type="Proteomes" id="UP000314980"/>
    </source>
</evidence>
<gene>
    <name evidence="14" type="primary">zgc:174863</name>
</gene>
<evidence type="ECO:0000256" key="11">
    <source>
        <dbReference type="SAM" id="Phobius"/>
    </source>
</evidence>
<feature type="transmembrane region" description="Helical" evidence="11">
    <location>
        <begin position="394"/>
        <end position="419"/>
    </location>
</feature>
<evidence type="ECO:0000256" key="3">
    <source>
        <dbReference type="ARBA" id="ARBA00022692"/>
    </source>
</evidence>
<dbReference type="InterPro" id="IPR051713">
    <property type="entry name" value="T-cell_Activation_Regulation"/>
</dbReference>
<sequence length="458" mass="51419">MASTGTLFLIFAVTFIREGNAQNTFVNVNCKENVGQYGQQSLLECIVQTTSEASDIQIRVVTWRRQGADKPALVFHDGRIDPKSSFTFAEPSWNNKNMNVSVLIPNTRVADNGRYTCMVMTNSGDGKGEVNLKVTAKYSEPIISSIPEKITPGSNGELTCETHGGYPKGDIRWFVNDNTDWTKSSKMEVKGAQDGLLHLSSKLPLLHGSIFSKYTCIVYNATGGKEAEAVFIPDPEVEEHTAVYQVSGESVTLECSFTESPNSNDELIGMYLYHDAKTQEQVLYYHSSPGPEKISPRIRYSKRVEKRGSLKKHTITISNLTVEDSGIYRCVYKKNVQSEDIRNVYILVVSAYVRHIYPFKNCDRCQAWCPRQYKVAPYSVSKKESEPDGSEECLPLMLIIGVTSAVSIMVTMIFTWLIVPKVKQWTSRRRIRNVPQQSNEYVYEIMTKNGLCPLGASD</sequence>
<evidence type="ECO:0000256" key="12">
    <source>
        <dbReference type="SAM" id="SignalP"/>
    </source>
</evidence>
<dbReference type="InterPro" id="IPR003599">
    <property type="entry name" value="Ig_sub"/>
</dbReference>
<dbReference type="GO" id="GO:0006955">
    <property type="term" value="P:immune response"/>
    <property type="evidence" value="ECO:0007669"/>
    <property type="project" value="TreeGrafter"/>
</dbReference>
<evidence type="ECO:0000259" key="13">
    <source>
        <dbReference type="PROSITE" id="PS50835"/>
    </source>
</evidence>
<dbReference type="GeneTree" id="ENSGT00540000073890"/>
<dbReference type="GO" id="GO:0042102">
    <property type="term" value="P:positive regulation of T cell proliferation"/>
    <property type="evidence" value="ECO:0007669"/>
    <property type="project" value="TreeGrafter"/>
</dbReference>
<evidence type="ECO:0000256" key="5">
    <source>
        <dbReference type="ARBA" id="ARBA00022989"/>
    </source>
</evidence>
<evidence type="ECO:0000256" key="2">
    <source>
        <dbReference type="ARBA" id="ARBA00022475"/>
    </source>
</evidence>
<keyword evidence="10" id="KW-0393">Immunoglobulin domain</keyword>
<dbReference type="GO" id="GO:0031295">
    <property type="term" value="P:T cell costimulation"/>
    <property type="evidence" value="ECO:0007669"/>
    <property type="project" value="TreeGrafter"/>
</dbReference>
<dbReference type="GO" id="GO:0007166">
    <property type="term" value="P:cell surface receptor signaling pathway"/>
    <property type="evidence" value="ECO:0007669"/>
    <property type="project" value="TreeGrafter"/>
</dbReference>
<proteinExistence type="predicted"/>
<organism evidence="14 15">
    <name type="scientific">Lates calcarifer</name>
    <name type="common">Barramundi</name>
    <name type="synonym">Holocentrus calcarifer</name>
    <dbReference type="NCBI Taxonomy" id="8187"/>
    <lineage>
        <taxon>Eukaryota</taxon>
        <taxon>Metazoa</taxon>
        <taxon>Chordata</taxon>
        <taxon>Craniata</taxon>
        <taxon>Vertebrata</taxon>
        <taxon>Euteleostomi</taxon>
        <taxon>Actinopterygii</taxon>
        <taxon>Neopterygii</taxon>
        <taxon>Teleostei</taxon>
        <taxon>Neoteleostei</taxon>
        <taxon>Acanthomorphata</taxon>
        <taxon>Carangaria</taxon>
        <taxon>Carangaria incertae sedis</taxon>
        <taxon>Centropomidae</taxon>
        <taxon>Lates</taxon>
    </lineage>
</organism>
<feature type="domain" description="Ig-like" evidence="13">
    <location>
        <begin position="38"/>
        <end position="135"/>
    </location>
</feature>
<keyword evidence="2" id="KW-1003">Cell membrane</keyword>
<keyword evidence="3 11" id="KW-0812">Transmembrane</keyword>
<dbReference type="Proteomes" id="UP000314980">
    <property type="component" value="Unassembled WGS sequence"/>
</dbReference>
<dbReference type="STRING" id="8187.ENSLCAP00010053469"/>
<feature type="domain" description="Ig-like" evidence="13">
    <location>
        <begin position="235"/>
        <end position="342"/>
    </location>
</feature>
<dbReference type="Ensembl" id="ENSLCAT00010054837.1">
    <property type="protein sequence ID" value="ENSLCAP00010053469.1"/>
    <property type="gene ID" value="ENSLCAG00010024862.1"/>
</dbReference>
<feature type="signal peptide" evidence="12">
    <location>
        <begin position="1"/>
        <end position="21"/>
    </location>
</feature>
<name>A0A4W6FS98_LATCA</name>
<dbReference type="SMART" id="SM00406">
    <property type="entry name" value="IGv"/>
    <property type="match status" value="1"/>
</dbReference>
<evidence type="ECO:0000256" key="4">
    <source>
        <dbReference type="ARBA" id="ARBA00022729"/>
    </source>
</evidence>
<keyword evidence="8" id="KW-0675">Receptor</keyword>
<evidence type="ECO:0000256" key="6">
    <source>
        <dbReference type="ARBA" id="ARBA00023136"/>
    </source>
</evidence>
<dbReference type="SMART" id="SM00409">
    <property type="entry name" value="IG"/>
    <property type="match status" value="3"/>
</dbReference>
<reference evidence="15" key="1">
    <citation type="submission" date="2015-09" db="EMBL/GenBank/DDBJ databases">
        <authorList>
            <person name="Sai Rama Sridatta P."/>
        </authorList>
    </citation>
    <scope>NUCLEOTIDE SEQUENCE [LARGE SCALE GENOMIC DNA]</scope>
</reference>
<feature type="chain" id="PRO_5021437584" description="Ig-like domain-containing protein" evidence="12">
    <location>
        <begin position="22"/>
        <end position="458"/>
    </location>
</feature>
<dbReference type="Gene3D" id="2.60.40.10">
    <property type="entry name" value="Immunoglobulins"/>
    <property type="match status" value="3"/>
</dbReference>
<dbReference type="SUPFAM" id="SSF48726">
    <property type="entry name" value="Immunoglobulin"/>
    <property type="match status" value="3"/>
</dbReference>
<keyword evidence="5 11" id="KW-1133">Transmembrane helix</keyword>
<evidence type="ECO:0000256" key="1">
    <source>
        <dbReference type="ARBA" id="ARBA00004251"/>
    </source>
</evidence>
<reference evidence="14" key="3">
    <citation type="submission" date="2025-09" db="UniProtKB">
        <authorList>
            <consortium name="Ensembl"/>
        </authorList>
    </citation>
    <scope>IDENTIFICATION</scope>
</reference>
<evidence type="ECO:0000256" key="10">
    <source>
        <dbReference type="ARBA" id="ARBA00023319"/>
    </source>
</evidence>